<dbReference type="EMBL" id="JBHTLQ010000015">
    <property type="protein sequence ID" value="MFD1190640.1"/>
    <property type="molecule type" value="Genomic_DNA"/>
</dbReference>
<dbReference type="GO" id="GO:0008233">
    <property type="term" value="F:peptidase activity"/>
    <property type="evidence" value="ECO:0007669"/>
    <property type="project" value="UniProtKB-KW"/>
</dbReference>
<keyword evidence="2" id="KW-0645">Protease</keyword>
<evidence type="ECO:0000313" key="3">
    <source>
        <dbReference type="Proteomes" id="UP001597216"/>
    </source>
</evidence>
<dbReference type="PANTHER" id="PTHR22939:SF129">
    <property type="entry name" value="SERINE PROTEASE HTRA2, MITOCHONDRIAL"/>
    <property type="match status" value="1"/>
</dbReference>
<feature type="chain" id="PRO_5046872871" evidence="1">
    <location>
        <begin position="24"/>
        <end position="425"/>
    </location>
</feature>
<name>A0ABW3T4M9_9CAUL</name>
<dbReference type="PANTHER" id="PTHR22939">
    <property type="entry name" value="SERINE PROTEASE FAMILY S1C HTRA-RELATED"/>
    <property type="match status" value="1"/>
</dbReference>
<evidence type="ECO:0000256" key="1">
    <source>
        <dbReference type="SAM" id="SignalP"/>
    </source>
</evidence>
<dbReference type="GO" id="GO:0006508">
    <property type="term" value="P:proteolysis"/>
    <property type="evidence" value="ECO:0007669"/>
    <property type="project" value="UniProtKB-KW"/>
</dbReference>
<feature type="signal peptide" evidence="1">
    <location>
        <begin position="1"/>
        <end position="23"/>
    </location>
</feature>
<reference evidence="3" key="1">
    <citation type="journal article" date="2019" name="Int. J. Syst. Evol. Microbiol.">
        <title>The Global Catalogue of Microorganisms (GCM) 10K type strain sequencing project: providing services to taxonomists for standard genome sequencing and annotation.</title>
        <authorList>
            <consortium name="The Broad Institute Genomics Platform"/>
            <consortium name="The Broad Institute Genome Sequencing Center for Infectious Disease"/>
            <person name="Wu L."/>
            <person name="Ma J."/>
        </authorList>
    </citation>
    <scope>NUCLEOTIDE SEQUENCE [LARGE SCALE GENOMIC DNA]</scope>
    <source>
        <strain evidence="3">CCUG 55074</strain>
    </source>
</reference>
<dbReference type="InterPro" id="IPR009003">
    <property type="entry name" value="Peptidase_S1_PA"/>
</dbReference>
<dbReference type="EC" id="3.4.21.-" evidence="2"/>
<keyword evidence="2" id="KW-0378">Hydrolase</keyword>
<evidence type="ECO:0000313" key="2">
    <source>
        <dbReference type="EMBL" id="MFD1190640.1"/>
    </source>
</evidence>
<comment type="caution">
    <text evidence="2">The sequence shown here is derived from an EMBL/GenBank/DDBJ whole genome shotgun (WGS) entry which is preliminary data.</text>
</comment>
<proteinExistence type="predicted"/>
<sequence>MVRLRAAALVAGLMMFGAGPSLAATALPPIAAAPDLAPDAVVQPFALTRVTARIPRGAQWGVLRGGLLCGPEEKLIWQGGAMKVDMAAFDTVFREEMQKVGFKVAGDPQDLFSDGPANTDYAVAGAISRIDAQPCFPNSGFGDLVSISGSIIMDVEWTVYSRLRREVVAKITTSGGYQQRRSAPGAFDLMLNSAFAANVQNLTAAEAFRSVVLSSPQQATAPGAAATPDAEILLKGSLSAKGRPLSESVGSVVTILTGSAMGSGYLVSTEGHILTNRHVVGDARQVKVRWSDGFEAMGDVLRSHAQRDVAIILSRPHGREPLPLRTKPAQLGEVVFAIGTPLDPKLQNTITKGIVSAKRTEDGFAFIQSDAATNHGNSGGPLLDEKGQVIGMAVAGMMVNDAQVGLNLFIPISDALDFLNLKPAP</sequence>
<gene>
    <name evidence="2" type="ORF">ACFQ27_08630</name>
</gene>
<dbReference type="RefSeq" id="WP_377353284.1">
    <property type="nucleotide sequence ID" value="NZ_JBHTLQ010000015.1"/>
</dbReference>
<accession>A0ABW3T4M9</accession>
<keyword evidence="1" id="KW-0732">Signal</keyword>
<organism evidence="2 3">
    <name type="scientific">Phenylobacterium conjunctum</name>
    <dbReference type="NCBI Taxonomy" id="1298959"/>
    <lineage>
        <taxon>Bacteria</taxon>
        <taxon>Pseudomonadati</taxon>
        <taxon>Pseudomonadota</taxon>
        <taxon>Alphaproteobacteria</taxon>
        <taxon>Caulobacterales</taxon>
        <taxon>Caulobacteraceae</taxon>
        <taxon>Phenylobacterium</taxon>
    </lineage>
</organism>
<dbReference type="SUPFAM" id="SSF50494">
    <property type="entry name" value="Trypsin-like serine proteases"/>
    <property type="match status" value="1"/>
</dbReference>
<dbReference type="Proteomes" id="UP001597216">
    <property type="component" value="Unassembled WGS sequence"/>
</dbReference>
<protein>
    <submittedName>
        <fullName evidence="2">S1C family serine protease</fullName>
        <ecNumber evidence="2">3.4.21.-</ecNumber>
    </submittedName>
</protein>
<dbReference type="Gene3D" id="2.40.10.120">
    <property type="match status" value="1"/>
</dbReference>
<dbReference type="InterPro" id="IPR001940">
    <property type="entry name" value="Peptidase_S1C"/>
</dbReference>
<dbReference type="PRINTS" id="PR00834">
    <property type="entry name" value="PROTEASES2C"/>
</dbReference>
<dbReference type="Pfam" id="PF13365">
    <property type="entry name" value="Trypsin_2"/>
    <property type="match status" value="1"/>
</dbReference>
<keyword evidence="3" id="KW-1185">Reference proteome</keyword>